<accession>D7L2R8</accession>
<evidence type="ECO:0000313" key="2">
    <source>
        <dbReference type="EMBL" id="EFH60123.1"/>
    </source>
</evidence>
<proteinExistence type="predicted"/>
<dbReference type="EMBL" id="GL348715">
    <property type="protein sequence ID" value="EFH60123.1"/>
    <property type="molecule type" value="Genomic_DNA"/>
</dbReference>
<sequence>MSFSIVIGLMLRIIPFIVLQQWEKFSREDFLTYIDLWVQIKASHCRYLAPPVVLDDELDVLVVPVWQEGEETLILKFPVDSGRGHRRFVVVRLTARPSMVAVTACGESGGAEWWALITMGTANSGHENVFTTIAAKKSTLLALDW</sequence>
<gene>
    <name evidence="2" type="ORF">ARALYDRAFT_674165</name>
</gene>
<evidence type="ECO:0000256" key="1">
    <source>
        <dbReference type="SAM" id="SignalP"/>
    </source>
</evidence>
<keyword evidence="3" id="KW-1185">Reference proteome</keyword>
<reference evidence="3" key="1">
    <citation type="journal article" date="2011" name="Nat. Genet.">
        <title>The Arabidopsis lyrata genome sequence and the basis of rapid genome size change.</title>
        <authorList>
            <person name="Hu T.T."/>
            <person name="Pattyn P."/>
            <person name="Bakker E.G."/>
            <person name="Cao J."/>
            <person name="Cheng J.-F."/>
            <person name="Clark R.M."/>
            <person name="Fahlgren N."/>
            <person name="Fawcett J.A."/>
            <person name="Grimwood J."/>
            <person name="Gundlach H."/>
            <person name="Haberer G."/>
            <person name="Hollister J.D."/>
            <person name="Ossowski S."/>
            <person name="Ottilar R.P."/>
            <person name="Salamov A.A."/>
            <person name="Schneeberger K."/>
            <person name="Spannagl M."/>
            <person name="Wang X."/>
            <person name="Yang L."/>
            <person name="Nasrallah M.E."/>
            <person name="Bergelson J."/>
            <person name="Carrington J.C."/>
            <person name="Gaut B.S."/>
            <person name="Schmutz J."/>
            <person name="Mayer K.F.X."/>
            <person name="Van de Peer Y."/>
            <person name="Grigoriev I.V."/>
            <person name="Nordborg M."/>
            <person name="Weigel D."/>
            <person name="Guo Y.-L."/>
        </authorList>
    </citation>
    <scope>NUCLEOTIDE SEQUENCE [LARGE SCALE GENOMIC DNA]</scope>
    <source>
        <strain evidence="3">cv. MN47</strain>
    </source>
</reference>
<dbReference type="AlphaFoldDB" id="D7L2R8"/>
<organism evidence="3">
    <name type="scientific">Arabidopsis lyrata subsp. lyrata</name>
    <name type="common">Lyre-leaved rock-cress</name>
    <dbReference type="NCBI Taxonomy" id="81972"/>
    <lineage>
        <taxon>Eukaryota</taxon>
        <taxon>Viridiplantae</taxon>
        <taxon>Streptophyta</taxon>
        <taxon>Embryophyta</taxon>
        <taxon>Tracheophyta</taxon>
        <taxon>Spermatophyta</taxon>
        <taxon>Magnoliopsida</taxon>
        <taxon>eudicotyledons</taxon>
        <taxon>Gunneridae</taxon>
        <taxon>Pentapetalae</taxon>
        <taxon>rosids</taxon>
        <taxon>malvids</taxon>
        <taxon>Brassicales</taxon>
        <taxon>Brassicaceae</taxon>
        <taxon>Camelineae</taxon>
        <taxon>Arabidopsis</taxon>
    </lineage>
</organism>
<dbReference type="Gramene" id="Al_scaffold_0003_3362">
    <property type="protein sequence ID" value="Al_scaffold_0003_3362"/>
    <property type="gene ID" value="Al_scaffold_0003_3362"/>
</dbReference>
<dbReference type="Proteomes" id="UP000008694">
    <property type="component" value="Unassembled WGS sequence"/>
</dbReference>
<name>D7L2R8_ARALL</name>
<evidence type="ECO:0000313" key="3">
    <source>
        <dbReference type="Proteomes" id="UP000008694"/>
    </source>
</evidence>
<feature type="chain" id="PRO_5003102241" evidence="1">
    <location>
        <begin position="20"/>
        <end position="145"/>
    </location>
</feature>
<keyword evidence="1" id="KW-0732">Signal</keyword>
<protein>
    <submittedName>
        <fullName evidence="2">Predicted protein</fullName>
    </submittedName>
</protein>
<dbReference type="HOGENOM" id="CLU_1789476_0_0_1"/>
<feature type="signal peptide" evidence="1">
    <location>
        <begin position="1"/>
        <end position="19"/>
    </location>
</feature>